<evidence type="ECO:0000256" key="1">
    <source>
        <dbReference type="SAM" id="Phobius"/>
    </source>
</evidence>
<feature type="transmembrane region" description="Helical" evidence="1">
    <location>
        <begin position="57"/>
        <end position="74"/>
    </location>
</feature>
<feature type="transmembrane region" description="Helical" evidence="1">
    <location>
        <begin position="117"/>
        <end position="138"/>
    </location>
</feature>
<sequence length="270" mass="28779">MQQKVHSWFIPMLTMLAVFAAIGLAVLGSGAFGGTPINQAADGALSADATPLAPAGPAFSIWSIIYAGLLGYAIYQLLPAQRQGSRHAERHGQLRPWAALSAVLNAVWIAVVQAGVLWASVLIILGLLVVLVRMVMILRKTRTHTKTDALLTDGTFGLYLGWVCVATTANIAAWIATFGVRTFPGWQWAGVVIIAVVMIISVGLAVYSRGRIAPALAISWGLTWLAVARLEGQFESPIIVWAALLAAAVVLVATVVIRMTSLRSDARTTW</sequence>
<dbReference type="EMBL" id="DYXC01000109">
    <property type="protein sequence ID" value="HJF15099.1"/>
    <property type="molecule type" value="Genomic_DNA"/>
</dbReference>
<dbReference type="AlphaFoldDB" id="A0A921K9H8"/>
<feature type="transmembrane region" description="Helical" evidence="1">
    <location>
        <begin position="238"/>
        <end position="257"/>
    </location>
</feature>
<accession>A0A921K9H8</accession>
<comment type="caution">
    <text evidence="2">The sequence shown here is derived from an EMBL/GenBank/DDBJ whole genome shotgun (WGS) entry which is preliminary data.</text>
</comment>
<keyword evidence="1" id="KW-0812">Transmembrane</keyword>
<evidence type="ECO:0000313" key="2">
    <source>
        <dbReference type="EMBL" id="HJF15099.1"/>
    </source>
</evidence>
<organism evidence="2 3">
    <name type="scientific">Enteractinococcus helveticum</name>
    <dbReference type="NCBI Taxonomy" id="1837282"/>
    <lineage>
        <taxon>Bacteria</taxon>
        <taxon>Bacillati</taxon>
        <taxon>Actinomycetota</taxon>
        <taxon>Actinomycetes</taxon>
        <taxon>Micrococcales</taxon>
        <taxon>Micrococcaceae</taxon>
    </lineage>
</organism>
<dbReference type="Gene3D" id="1.20.1260.100">
    <property type="entry name" value="TspO/MBR protein"/>
    <property type="match status" value="1"/>
</dbReference>
<feature type="transmembrane region" description="Helical" evidence="1">
    <location>
        <begin position="94"/>
        <end position="111"/>
    </location>
</feature>
<dbReference type="Proteomes" id="UP000703315">
    <property type="component" value="Unassembled WGS sequence"/>
</dbReference>
<dbReference type="RefSeq" id="WP_303906581.1">
    <property type="nucleotide sequence ID" value="NZ_DYXC01000109.1"/>
</dbReference>
<name>A0A921K9H8_9MICC</name>
<feature type="transmembrane region" description="Helical" evidence="1">
    <location>
        <begin position="159"/>
        <end position="180"/>
    </location>
</feature>
<evidence type="ECO:0000313" key="3">
    <source>
        <dbReference type="Proteomes" id="UP000703315"/>
    </source>
</evidence>
<keyword evidence="1" id="KW-0472">Membrane</keyword>
<protein>
    <submittedName>
        <fullName evidence="2">Tryptophan-rich sensory protein</fullName>
    </submittedName>
</protein>
<feature type="transmembrane region" description="Helical" evidence="1">
    <location>
        <begin position="186"/>
        <end position="207"/>
    </location>
</feature>
<gene>
    <name evidence="2" type="ORF">K8V32_09910</name>
</gene>
<feature type="transmembrane region" description="Helical" evidence="1">
    <location>
        <begin position="214"/>
        <end position="232"/>
    </location>
</feature>
<proteinExistence type="predicted"/>
<dbReference type="PANTHER" id="PTHR33802">
    <property type="entry name" value="SI:CH211-161H7.5-RELATED"/>
    <property type="match status" value="1"/>
</dbReference>
<dbReference type="PANTHER" id="PTHR33802:SF1">
    <property type="entry name" value="XK-RELATED PROTEIN"/>
    <property type="match status" value="1"/>
</dbReference>
<dbReference type="InterPro" id="IPR038330">
    <property type="entry name" value="TspO/MBR-related_sf"/>
</dbReference>
<reference evidence="2" key="1">
    <citation type="journal article" date="2021" name="PeerJ">
        <title>Extensive microbial diversity within the chicken gut microbiome revealed by metagenomics and culture.</title>
        <authorList>
            <person name="Gilroy R."/>
            <person name="Ravi A."/>
            <person name="Getino M."/>
            <person name="Pursley I."/>
            <person name="Horton D.L."/>
            <person name="Alikhan N.F."/>
            <person name="Baker D."/>
            <person name="Gharbi K."/>
            <person name="Hall N."/>
            <person name="Watson M."/>
            <person name="Adriaenssens E.M."/>
            <person name="Foster-Nyarko E."/>
            <person name="Jarju S."/>
            <person name="Secka A."/>
            <person name="Antonio M."/>
            <person name="Oren A."/>
            <person name="Chaudhuri R.R."/>
            <person name="La Ragione R."/>
            <person name="Hildebrand F."/>
            <person name="Pallen M.J."/>
        </authorList>
    </citation>
    <scope>NUCLEOTIDE SEQUENCE</scope>
    <source>
        <strain evidence="2">ChiHjej13B12-14962</strain>
    </source>
</reference>
<reference evidence="2" key="2">
    <citation type="submission" date="2021-09" db="EMBL/GenBank/DDBJ databases">
        <authorList>
            <person name="Gilroy R."/>
        </authorList>
    </citation>
    <scope>NUCLEOTIDE SEQUENCE</scope>
    <source>
        <strain evidence="2">ChiHjej13B12-14962</strain>
    </source>
</reference>
<keyword evidence="1" id="KW-1133">Transmembrane helix</keyword>